<comment type="caution">
    <text evidence="2">The sequence shown here is derived from an EMBL/GenBank/DDBJ whole genome shotgun (WGS) entry which is preliminary data.</text>
</comment>
<proteinExistence type="predicted"/>
<evidence type="ECO:0000256" key="1">
    <source>
        <dbReference type="SAM" id="MobiDB-lite"/>
    </source>
</evidence>
<evidence type="ECO:0000313" key="3">
    <source>
        <dbReference type="Proteomes" id="UP000518681"/>
    </source>
</evidence>
<gene>
    <name evidence="2" type="ORF">GGD69_005265</name>
</gene>
<dbReference type="RefSeq" id="WP_183800825.1">
    <property type="nucleotide sequence ID" value="NZ_JACIII010000013.1"/>
</dbReference>
<dbReference type="AlphaFoldDB" id="A0AAW3V1X3"/>
<dbReference type="Proteomes" id="UP000518681">
    <property type="component" value="Unassembled WGS sequence"/>
</dbReference>
<name>A0AAW3V1X3_9BURK</name>
<sequence>MTKRKNNAPVAGEQLVIPLDVDLAFQSGVKKKAFEGTKSADLYRPLIEKIRVIDGFNPRIKTRKYRLGIEKLARDMARDGFDETQTLTVFLIYEDGQHIICLHDGHRRLEAVFLANQYLAAEGKPPIERVPVTITDKADSKSLNLGVIRRNDKEPLTVLEKAILAHRLNTVDGMSPEEIAVEMQDSEGELTPYYIEGLLLLASADRGIHEIVAEDKISGTEAIKQIRKHKANALSFLQRATEGKEHVRPRDLPGALVKRVTKKIAPRLVTAVRELETDPAYGQLKEETRLKIKELMDRLSEAEKKDPLLSENDSEASPDENPDEGEDNKK</sequence>
<accession>A0AAW3V1X3</accession>
<evidence type="ECO:0000313" key="2">
    <source>
        <dbReference type="EMBL" id="MBB6204371.1"/>
    </source>
</evidence>
<feature type="region of interest" description="Disordered" evidence="1">
    <location>
        <begin position="301"/>
        <end position="330"/>
    </location>
</feature>
<feature type="compositionally biased region" description="Acidic residues" evidence="1">
    <location>
        <begin position="312"/>
        <end position="330"/>
    </location>
</feature>
<protein>
    <submittedName>
        <fullName evidence="2">ParB family chromosome partitioning protein</fullName>
    </submittedName>
</protein>
<reference evidence="2 3" key="1">
    <citation type="submission" date="2020-08" db="EMBL/GenBank/DDBJ databases">
        <title>Genomic Encyclopedia of Type Strains, Phase IV (KMG-V): Genome sequencing to study the core and pangenomes of soil and plant-associated prokaryotes.</title>
        <authorList>
            <person name="Whitman W."/>
        </authorList>
    </citation>
    <scope>NUCLEOTIDE SEQUENCE [LARGE SCALE GENOMIC DNA]</scope>
    <source>
        <strain evidence="2 3">SEMIA 4013</strain>
    </source>
</reference>
<dbReference type="EMBL" id="JACIIK010000009">
    <property type="protein sequence ID" value="MBB6204371.1"/>
    <property type="molecule type" value="Genomic_DNA"/>
</dbReference>
<organism evidence="2 3">
    <name type="scientific">Paraburkholderia fungorum</name>
    <dbReference type="NCBI Taxonomy" id="134537"/>
    <lineage>
        <taxon>Bacteria</taxon>
        <taxon>Pseudomonadati</taxon>
        <taxon>Pseudomonadota</taxon>
        <taxon>Betaproteobacteria</taxon>
        <taxon>Burkholderiales</taxon>
        <taxon>Burkholderiaceae</taxon>
        <taxon>Paraburkholderia</taxon>
    </lineage>
</organism>